<dbReference type="Pfam" id="PF13374">
    <property type="entry name" value="TPR_10"/>
    <property type="match status" value="1"/>
</dbReference>
<comment type="caution">
    <text evidence="4">The sequence shown here is derived from an EMBL/GenBank/DDBJ whole genome shotgun (WGS) entry which is preliminary data.</text>
</comment>
<accession>A0A814D055</accession>
<evidence type="ECO:0000313" key="4">
    <source>
        <dbReference type="EMBL" id="CAF0947448.1"/>
    </source>
</evidence>
<feature type="repeat" description="TPR" evidence="3">
    <location>
        <begin position="568"/>
        <end position="601"/>
    </location>
</feature>
<dbReference type="SMART" id="SM00028">
    <property type="entry name" value="TPR"/>
    <property type="match status" value="5"/>
</dbReference>
<dbReference type="SUPFAM" id="SSF56399">
    <property type="entry name" value="ADP-ribosylation"/>
    <property type="match status" value="1"/>
</dbReference>
<dbReference type="PROSITE" id="PS50293">
    <property type="entry name" value="TPR_REGION"/>
    <property type="match status" value="1"/>
</dbReference>
<keyword evidence="1" id="KW-0677">Repeat</keyword>
<dbReference type="Pfam" id="PF13424">
    <property type="entry name" value="TPR_12"/>
    <property type="match status" value="2"/>
</dbReference>
<name>A0A814D055_ADIRI</name>
<evidence type="ECO:0008006" key="7">
    <source>
        <dbReference type="Google" id="ProtNLM"/>
    </source>
</evidence>
<organism evidence="4 6">
    <name type="scientific">Adineta ricciae</name>
    <name type="common">Rotifer</name>
    <dbReference type="NCBI Taxonomy" id="249248"/>
    <lineage>
        <taxon>Eukaryota</taxon>
        <taxon>Metazoa</taxon>
        <taxon>Spiralia</taxon>
        <taxon>Gnathifera</taxon>
        <taxon>Rotifera</taxon>
        <taxon>Eurotatoria</taxon>
        <taxon>Bdelloidea</taxon>
        <taxon>Adinetida</taxon>
        <taxon>Adinetidae</taxon>
        <taxon>Adineta</taxon>
    </lineage>
</organism>
<evidence type="ECO:0000256" key="1">
    <source>
        <dbReference type="ARBA" id="ARBA00022737"/>
    </source>
</evidence>
<dbReference type="SUPFAM" id="SSF48452">
    <property type="entry name" value="TPR-like"/>
    <property type="match status" value="1"/>
</dbReference>
<dbReference type="PANTHER" id="PTHR45641:SF1">
    <property type="entry name" value="AAA+ ATPASE DOMAIN-CONTAINING PROTEIN"/>
    <property type="match status" value="1"/>
</dbReference>
<feature type="repeat" description="TPR" evidence="3">
    <location>
        <begin position="484"/>
        <end position="517"/>
    </location>
</feature>
<dbReference type="Proteomes" id="UP000663828">
    <property type="component" value="Unassembled WGS sequence"/>
</dbReference>
<reference evidence="4" key="1">
    <citation type="submission" date="2021-02" db="EMBL/GenBank/DDBJ databases">
        <authorList>
            <person name="Nowell W R."/>
        </authorList>
    </citation>
    <scope>NUCLEOTIDE SEQUENCE</scope>
</reference>
<dbReference type="EMBL" id="CAJNOJ010000186">
    <property type="protein sequence ID" value="CAF1260974.1"/>
    <property type="molecule type" value="Genomic_DNA"/>
</dbReference>
<keyword evidence="2 3" id="KW-0802">TPR repeat</keyword>
<dbReference type="InterPro" id="IPR011990">
    <property type="entry name" value="TPR-like_helical_dom_sf"/>
</dbReference>
<dbReference type="Proteomes" id="UP000663852">
    <property type="component" value="Unassembled WGS sequence"/>
</dbReference>
<keyword evidence="6" id="KW-1185">Reference proteome</keyword>
<dbReference type="OrthoDB" id="2017782at2759"/>
<evidence type="ECO:0000313" key="6">
    <source>
        <dbReference type="Proteomes" id="UP000663828"/>
    </source>
</evidence>
<feature type="repeat" description="TPR" evidence="3">
    <location>
        <begin position="526"/>
        <end position="559"/>
    </location>
</feature>
<dbReference type="Gene3D" id="1.25.40.10">
    <property type="entry name" value="Tetratricopeptide repeat domain"/>
    <property type="match status" value="2"/>
</dbReference>
<sequence length="665" mass="76514">MASFTSPKIIENCVILWLDDNRNFSTEDNKDSIAQFRSIVNAIETCKDIDSCRQCLTQLKNEKVFLIVSDTLLNEIAAFEENFVQLSSIYVFCSNSAVRTNKIKSFRKGRGIFTNMTHLCNELKTDVRRVEKNLLCGDTISPSANLTDNELPPSFMYCQLLKENFFKLEDDSDAKRKFIEYSKLQYAGNRLQIEYMEHFQATYDRGSEKQSPIWWYTIECFLYNMLNRALRLLDIEVLMHINFYIRDLHEQIKRRHKHPKESQLSVVYRGQGVSKSDFDKLKTNHLQSFNNFLSTTTIQSKAVEFVRNALHNPDYPDSIGILWEISIGSSVSSVPFTLVEDITAIKKEFEVLFSIGAVFRIESKEQEKIEELSFWRIKLTLTEDRDSSLTRLTDHIQRSLGSGTGWRPLGQLMIKMGHFSKAKEIYEKLIIGVAPEDRLQFIFLHNQLGHVEKQMDNLTEAFEHYQKAINCSKGYLSPHDSQLSSIYSNIGVISKKLKRFDEALKYFNLVLEIDRSTSDPNRLEIAVDYNNIGSVLDDQGKYAEALKNYEKALEIKLAHLQPDHPSLANNYSNIGVIHRKMGDCSTALSFYEKALAIQKKTLQPNHSAFITTYSNMVSALHSLNRIDEAIKCATEAANIAKEAFGTAHPETKRRKDILDKLEKRQ</sequence>
<protein>
    <recommendedName>
        <fullName evidence="7">Kinesin light chain</fullName>
    </recommendedName>
</protein>
<dbReference type="AlphaFoldDB" id="A0A814D055"/>
<dbReference type="PROSITE" id="PS51996">
    <property type="entry name" value="TR_MART"/>
    <property type="match status" value="1"/>
</dbReference>
<dbReference type="InterPro" id="IPR019734">
    <property type="entry name" value="TPR_rpt"/>
</dbReference>
<dbReference type="PROSITE" id="PS50005">
    <property type="entry name" value="TPR"/>
    <property type="match status" value="3"/>
</dbReference>
<proteinExistence type="predicted"/>
<evidence type="ECO:0000313" key="5">
    <source>
        <dbReference type="EMBL" id="CAF1260974.1"/>
    </source>
</evidence>
<gene>
    <name evidence="5" type="ORF">EDS130_LOCUS28512</name>
    <name evidence="4" type="ORF">XAT740_LOCUS10471</name>
</gene>
<dbReference type="PANTHER" id="PTHR45641">
    <property type="entry name" value="TETRATRICOPEPTIDE REPEAT PROTEIN (AFU_ORTHOLOGUE AFUA_6G03870)"/>
    <property type="match status" value="1"/>
</dbReference>
<dbReference type="EMBL" id="CAJNOR010000558">
    <property type="protein sequence ID" value="CAF0947448.1"/>
    <property type="molecule type" value="Genomic_DNA"/>
</dbReference>
<evidence type="ECO:0000256" key="2">
    <source>
        <dbReference type="ARBA" id="ARBA00022803"/>
    </source>
</evidence>
<evidence type="ECO:0000256" key="3">
    <source>
        <dbReference type="PROSITE-ProRule" id="PRU00339"/>
    </source>
</evidence>
<dbReference type="Gene3D" id="3.90.176.10">
    <property type="entry name" value="Toxin ADP-ribosyltransferase, Chain A, domain 1"/>
    <property type="match status" value="1"/>
</dbReference>